<keyword evidence="2" id="KW-1185">Reference proteome</keyword>
<comment type="caution">
    <text evidence="1">The sequence shown here is derived from an EMBL/GenBank/DDBJ whole genome shotgun (WGS) entry which is preliminary data.</text>
</comment>
<evidence type="ECO:0000313" key="2">
    <source>
        <dbReference type="Proteomes" id="UP001234178"/>
    </source>
</evidence>
<name>A0ABR0A6G7_9CRUS</name>
<proteinExistence type="predicted"/>
<evidence type="ECO:0000313" key="1">
    <source>
        <dbReference type="EMBL" id="KAK4020734.1"/>
    </source>
</evidence>
<dbReference type="Proteomes" id="UP001234178">
    <property type="component" value="Unassembled WGS sequence"/>
</dbReference>
<dbReference type="EMBL" id="JAOYFB010000036">
    <property type="protein sequence ID" value="KAK4020734.1"/>
    <property type="molecule type" value="Genomic_DNA"/>
</dbReference>
<accession>A0ABR0A6G7</accession>
<sequence length="66" mass="7909">MHSTRYTTGRGYCQSRPYFYFGSHPDHDFRIAFARLDSSWWGSFHLLTFQLQKDKTKTIEWTVITS</sequence>
<organism evidence="1 2">
    <name type="scientific">Daphnia magna</name>
    <dbReference type="NCBI Taxonomy" id="35525"/>
    <lineage>
        <taxon>Eukaryota</taxon>
        <taxon>Metazoa</taxon>
        <taxon>Ecdysozoa</taxon>
        <taxon>Arthropoda</taxon>
        <taxon>Crustacea</taxon>
        <taxon>Branchiopoda</taxon>
        <taxon>Diplostraca</taxon>
        <taxon>Cladocera</taxon>
        <taxon>Anomopoda</taxon>
        <taxon>Daphniidae</taxon>
        <taxon>Daphnia</taxon>
    </lineage>
</organism>
<protein>
    <submittedName>
        <fullName evidence="1">Uncharacterized protein</fullName>
    </submittedName>
</protein>
<reference evidence="1 2" key="1">
    <citation type="journal article" date="2023" name="Nucleic Acids Res.">
        <title>The hologenome of Daphnia magna reveals possible DNA methylation and microbiome-mediated evolution of the host genome.</title>
        <authorList>
            <person name="Chaturvedi A."/>
            <person name="Li X."/>
            <person name="Dhandapani V."/>
            <person name="Marshall H."/>
            <person name="Kissane S."/>
            <person name="Cuenca-Cambronero M."/>
            <person name="Asole G."/>
            <person name="Calvet F."/>
            <person name="Ruiz-Romero M."/>
            <person name="Marangio P."/>
            <person name="Guigo R."/>
            <person name="Rago D."/>
            <person name="Mirbahai L."/>
            <person name="Eastwood N."/>
            <person name="Colbourne J.K."/>
            <person name="Zhou J."/>
            <person name="Mallon E."/>
            <person name="Orsini L."/>
        </authorList>
    </citation>
    <scope>NUCLEOTIDE SEQUENCE [LARGE SCALE GENOMIC DNA]</scope>
    <source>
        <strain evidence="1">LRV0_1</strain>
    </source>
</reference>
<gene>
    <name evidence="1" type="ORF">OUZ56_002686</name>
</gene>